<gene>
    <name evidence="3" type="ORF">CCMP2556_LOCUS1285</name>
    <name evidence="4" type="ORF">CCMP2556_LOCUS1384</name>
</gene>
<feature type="compositionally biased region" description="Basic and acidic residues" evidence="1">
    <location>
        <begin position="290"/>
        <end position="316"/>
    </location>
</feature>
<proteinExistence type="predicted"/>
<name>A0ABP0HER1_9DINO</name>
<dbReference type="Pfam" id="PF17292">
    <property type="entry name" value="POB3_N"/>
    <property type="match status" value="1"/>
</dbReference>
<dbReference type="Gene3D" id="2.30.29.30">
    <property type="entry name" value="Pleckstrin-homology domain (PH domain)/Phosphotyrosine-binding domain (PTB)"/>
    <property type="match status" value="2"/>
</dbReference>
<dbReference type="InterPro" id="IPR011993">
    <property type="entry name" value="PH-like_dom_sf"/>
</dbReference>
<feature type="region of interest" description="Disordered" evidence="1">
    <location>
        <begin position="235"/>
        <end position="261"/>
    </location>
</feature>
<accession>A0ABP0HER1</accession>
<evidence type="ECO:0000259" key="2">
    <source>
        <dbReference type="PROSITE" id="PS50003"/>
    </source>
</evidence>
<organism evidence="3 5">
    <name type="scientific">Durusdinium trenchii</name>
    <dbReference type="NCBI Taxonomy" id="1381693"/>
    <lineage>
        <taxon>Eukaryota</taxon>
        <taxon>Sar</taxon>
        <taxon>Alveolata</taxon>
        <taxon>Dinophyceae</taxon>
        <taxon>Suessiales</taxon>
        <taxon>Symbiodiniaceae</taxon>
        <taxon>Durusdinium</taxon>
    </lineage>
</organism>
<dbReference type="InterPro" id="IPR001849">
    <property type="entry name" value="PH_domain"/>
</dbReference>
<evidence type="ECO:0000313" key="5">
    <source>
        <dbReference type="Proteomes" id="UP001642484"/>
    </source>
</evidence>
<evidence type="ECO:0000256" key="1">
    <source>
        <dbReference type="SAM" id="MobiDB-lite"/>
    </source>
</evidence>
<dbReference type="SUPFAM" id="SSF50729">
    <property type="entry name" value="PH domain-like"/>
    <property type="match status" value="1"/>
</dbReference>
<sequence>MIRCSDVMCGSEQGQFRGNSESVGWKGSSGTIKMHPARSIRRAEWFEGSLRLLCEQDGATEVFALDGFKDSDFEPLWKYIEQACGVYLKKHRPQAAVEEADFDSAMGGIEDAADRVDEASKGSVQKKAKEADLMKKVEVLRDGLDQAVSGDKQALSRVFAANGCERIGRLRLVVDTVQLEIYHTDPRWKHLLSKCATIEAVLKELGTFRLWRPVEGHSSSLLKRAAIVRELRHRHGEEEVNTTDPTHPTPVPPPELPRKMPEVPILPKVSQLDADLPSQDQASASVQPHPEPEPVSHDIVKEDVPPKANEAKEACRSSRTPSESADEEAERSERVRRMLYLYPTSVMEGWVWKRSRFLKMWRRRWMVLLPGQLVTLKTRGQHAPTEVIPAGSVYRVYNAEAEVQQARCFCVGIRERNYYMVCDNESQQRSWIEAIEQTLCKKNRA</sequence>
<protein>
    <recommendedName>
        <fullName evidence="2">PH domain-containing protein</fullName>
    </recommendedName>
</protein>
<dbReference type="InterPro" id="IPR035417">
    <property type="entry name" value="SSRP1/POB3_N"/>
</dbReference>
<evidence type="ECO:0000313" key="3">
    <source>
        <dbReference type="EMBL" id="CAK8988492.1"/>
    </source>
</evidence>
<feature type="domain" description="PH" evidence="2">
    <location>
        <begin position="344"/>
        <end position="440"/>
    </location>
</feature>
<dbReference type="Pfam" id="PF00169">
    <property type="entry name" value="PH"/>
    <property type="match status" value="1"/>
</dbReference>
<dbReference type="EMBL" id="CAXAMN010000448">
    <property type="protein sequence ID" value="CAK8988747.1"/>
    <property type="molecule type" value="Genomic_DNA"/>
</dbReference>
<dbReference type="PROSITE" id="PS50003">
    <property type="entry name" value="PH_DOMAIN"/>
    <property type="match status" value="1"/>
</dbReference>
<dbReference type="EMBL" id="CAXAMN010000436">
    <property type="protein sequence ID" value="CAK8988492.1"/>
    <property type="molecule type" value="Genomic_DNA"/>
</dbReference>
<evidence type="ECO:0000313" key="4">
    <source>
        <dbReference type="EMBL" id="CAK8988747.1"/>
    </source>
</evidence>
<reference evidence="3 5" key="1">
    <citation type="submission" date="2024-02" db="EMBL/GenBank/DDBJ databases">
        <authorList>
            <person name="Chen Y."/>
            <person name="Shah S."/>
            <person name="Dougan E. K."/>
            <person name="Thang M."/>
            <person name="Chan C."/>
        </authorList>
    </citation>
    <scope>NUCLEOTIDE SEQUENCE [LARGE SCALE GENOMIC DNA]</scope>
</reference>
<keyword evidence="5" id="KW-1185">Reference proteome</keyword>
<dbReference type="SMART" id="SM00233">
    <property type="entry name" value="PH"/>
    <property type="match status" value="1"/>
</dbReference>
<feature type="region of interest" description="Disordered" evidence="1">
    <location>
        <begin position="275"/>
        <end position="330"/>
    </location>
</feature>
<comment type="caution">
    <text evidence="3">The sequence shown here is derived from an EMBL/GenBank/DDBJ whole genome shotgun (WGS) entry which is preliminary data.</text>
</comment>
<dbReference type="Proteomes" id="UP001642484">
    <property type="component" value="Unassembled WGS sequence"/>
</dbReference>